<dbReference type="AlphaFoldDB" id="A0A4Y7QIJ8"/>
<name>A0A4Y7QIJ8_9AGAM</name>
<dbReference type="GO" id="GO:0032259">
    <property type="term" value="P:methylation"/>
    <property type="evidence" value="ECO:0007669"/>
    <property type="project" value="UniProtKB-KW"/>
</dbReference>
<dbReference type="InterPro" id="IPR044429">
    <property type="entry name" value="SETD4_SET"/>
</dbReference>
<accession>A0A4Y7QIJ8</accession>
<evidence type="ECO:0000256" key="2">
    <source>
        <dbReference type="ARBA" id="ARBA00022679"/>
    </source>
</evidence>
<dbReference type="CDD" id="cd19177">
    <property type="entry name" value="SET_SETD4"/>
    <property type="match status" value="1"/>
</dbReference>
<dbReference type="InterPro" id="IPR046341">
    <property type="entry name" value="SET_dom_sf"/>
</dbReference>
<keyword evidence="3" id="KW-0949">S-adenosyl-L-methionine</keyword>
<evidence type="ECO:0000259" key="4">
    <source>
        <dbReference type="PROSITE" id="PS50280"/>
    </source>
</evidence>
<evidence type="ECO:0000313" key="5">
    <source>
        <dbReference type="EMBL" id="TDL27454.1"/>
    </source>
</evidence>
<dbReference type="VEuPathDB" id="FungiDB:BD410DRAFT_894565"/>
<keyword evidence="1" id="KW-0489">Methyltransferase</keyword>
<keyword evidence="2" id="KW-0808">Transferase</keyword>
<dbReference type="EMBL" id="ML170159">
    <property type="protein sequence ID" value="TDL27454.1"/>
    <property type="molecule type" value="Genomic_DNA"/>
</dbReference>
<keyword evidence="6" id="KW-1185">Reference proteome</keyword>
<reference evidence="5 6" key="1">
    <citation type="submission" date="2018-06" db="EMBL/GenBank/DDBJ databases">
        <title>A transcriptomic atlas of mushroom development highlights an independent origin of complex multicellularity.</title>
        <authorList>
            <consortium name="DOE Joint Genome Institute"/>
            <person name="Krizsan K."/>
            <person name="Almasi E."/>
            <person name="Merenyi Z."/>
            <person name="Sahu N."/>
            <person name="Viragh M."/>
            <person name="Koszo T."/>
            <person name="Mondo S."/>
            <person name="Kiss B."/>
            <person name="Balint B."/>
            <person name="Kues U."/>
            <person name="Barry K."/>
            <person name="Hegedus J.C."/>
            <person name="Henrissat B."/>
            <person name="Johnson J."/>
            <person name="Lipzen A."/>
            <person name="Ohm R."/>
            <person name="Nagy I."/>
            <person name="Pangilinan J."/>
            <person name="Yan J."/>
            <person name="Xiong Y."/>
            <person name="Grigoriev I.V."/>
            <person name="Hibbett D.S."/>
            <person name="Nagy L.G."/>
        </authorList>
    </citation>
    <scope>NUCLEOTIDE SEQUENCE [LARGE SCALE GENOMIC DNA]</scope>
    <source>
        <strain evidence="5 6">SZMC22713</strain>
    </source>
</reference>
<feature type="domain" description="SET" evidence="4">
    <location>
        <begin position="27"/>
        <end position="295"/>
    </location>
</feature>
<dbReference type="SUPFAM" id="SSF82199">
    <property type="entry name" value="SET domain"/>
    <property type="match status" value="1"/>
</dbReference>
<dbReference type="PROSITE" id="PS50280">
    <property type="entry name" value="SET"/>
    <property type="match status" value="1"/>
</dbReference>
<dbReference type="OrthoDB" id="341421at2759"/>
<dbReference type="Gene3D" id="3.90.1410.10">
    <property type="entry name" value="set domain protein methyltransferase, domain 1"/>
    <property type="match status" value="1"/>
</dbReference>
<protein>
    <submittedName>
        <fullName evidence="5">SET domain-containing protein</fullName>
    </submittedName>
</protein>
<proteinExistence type="predicted"/>
<dbReference type="InterPro" id="IPR050600">
    <property type="entry name" value="SETD3_SETD6_MTase"/>
</dbReference>
<evidence type="ECO:0000313" key="6">
    <source>
        <dbReference type="Proteomes" id="UP000294933"/>
    </source>
</evidence>
<sequence>MSGEDQLWDNLLRWLASKGMDTSAENLPVHPLASSHPGAGRGLFTTSDIQPHSPVLNIPASALLNVYTLAPIYPFLPVDGRSPFGVAETIFPPLSASQLLALHIAIHRPTGISESTDPCFGPYICTLPNDFASHPLMWVLGGDKQAAKPDQAFWLNALPPSALVAVQAVAKRFNDDWETIVRCLKLFGDAFTTMFKKNIAPLISEENFRWAWLNVNTRCIYFRLFAKKSHRSNLTLCPIMDFMNHTRSPHHPQITPRIEPDVTGIEDSYKRRNPVLLSPANRSVRAGEELYLQYGGHCNTTLFAEYGFVDTNRDSFEGEADISDLINARLLQMGENGLHYKAVLEAERYTDGWKLYSSPSPAHASWTLLAALRLTNLDVPGNDQDRQDEEAYLKSWRDMLSGCTEIISETNETAVAEDLTAFCKTILERGEKKLDILDSRSKAFDGVGTGCWASARANITWLWQEEMEVAQEFLETACKAAIR</sequence>
<dbReference type="STRING" id="50990.A0A4Y7QIJ8"/>
<dbReference type="PANTHER" id="PTHR13271:SF47">
    <property type="entry name" value="ACTIN-HISTIDINE N-METHYLTRANSFERASE"/>
    <property type="match status" value="1"/>
</dbReference>
<gene>
    <name evidence="5" type="ORF">BD410DRAFT_894565</name>
</gene>
<dbReference type="PANTHER" id="PTHR13271">
    <property type="entry name" value="UNCHARACTERIZED PUTATIVE METHYLTRANSFERASE"/>
    <property type="match status" value="1"/>
</dbReference>
<dbReference type="Pfam" id="PF00856">
    <property type="entry name" value="SET"/>
    <property type="match status" value="1"/>
</dbReference>
<dbReference type="Proteomes" id="UP000294933">
    <property type="component" value="Unassembled WGS sequence"/>
</dbReference>
<dbReference type="InterPro" id="IPR001214">
    <property type="entry name" value="SET_dom"/>
</dbReference>
<evidence type="ECO:0000256" key="3">
    <source>
        <dbReference type="ARBA" id="ARBA00022691"/>
    </source>
</evidence>
<organism evidence="5 6">
    <name type="scientific">Rickenella mellea</name>
    <dbReference type="NCBI Taxonomy" id="50990"/>
    <lineage>
        <taxon>Eukaryota</taxon>
        <taxon>Fungi</taxon>
        <taxon>Dikarya</taxon>
        <taxon>Basidiomycota</taxon>
        <taxon>Agaricomycotina</taxon>
        <taxon>Agaricomycetes</taxon>
        <taxon>Hymenochaetales</taxon>
        <taxon>Rickenellaceae</taxon>
        <taxon>Rickenella</taxon>
    </lineage>
</organism>
<evidence type="ECO:0000256" key="1">
    <source>
        <dbReference type="ARBA" id="ARBA00022603"/>
    </source>
</evidence>
<dbReference type="GO" id="GO:0016279">
    <property type="term" value="F:protein-lysine N-methyltransferase activity"/>
    <property type="evidence" value="ECO:0007669"/>
    <property type="project" value="InterPro"/>
</dbReference>